<evidence type="ECO:0000313" key="2">
    <source>
        <dbReference type="Proteomes" id="UP000008888"/>
    </source>
</evidence>
<sequence>MQLTASQLQSKHKALIDALKRGETVEITYHGQTLGVVHPVTPTTNSQEQEAAMNEFFGMHRDLGVANVESELRNIRKGRRRSLSDL</sequence>
<evidence type="ECO:0000313" key="1">
    <source>
        <dbReference type="EMBL" id="AEG01246.1"/>
    </source>
</evidence>
<dbReference type="AlphaFoldDB" id="G0A0Z0"/>
<reference evidence="2" key="3">
    <citation type="submission" date="2011-05" db="EMBL/GenBank/DDBJ databases">
        <title>Complete sequence of Methylomonas methanica MC09.</title>
        <authorList>
            <consortium name="US DOE Joint Genome Institute"/>
            <person name="Lucas S."/>
            <person name="Han J."/>
            <person name="Lapidus A."/>
            <person name="Cheng J.-F."/>
            <person name="Goodwin L."/>
            <person name="Pitluck S."/>
            <person name="Peters L."/>
            <person name="Mikhailova N."/>
            <person name="Teshima H."/>
            <person name="Han C."/>
            <person name="Tapia R."/>
            <person name="Land M."/>
            <person name="Hauser L."/>
            <person name="Kyrpides N."/>
            <person name="Ivanova N."/>
            <person name="Pagani I."/>
            <person name="Stein L."/>
            <person name="Woyke T."/>
        </authorList>
    </citation>
    <scope>NUCLEOTIDE SEQUENCE [LARGE SCALE GENOMIC DNA]</scope>
    <source>
        <strain evidence="2">MC09</strain>
    </source>
</reference>
<dbReference type="OrthoDB" id="9181600at2"/>
<reference evidence="1 2" key="1">
    <citation type="journal article" date="2011" name="J. Bacteriol.">
        <title>Complete Genome Sequence of the Aerobic Marine Methanotroph Methylomonas methanica MC09.</title>
        <authorList>
            <person name="Boden R."/>
            <person name="Cunliffe M."/>
            <person name="Scanlan J."/>
            <person name="Moussard H."/>
            <person name="Kits K.D."/>
            <person name="Klotz M.G."/>
            <person name="Jetten M.S."/>
            <person name="Vuilleumier S."/>
            <person name="Han J."/>
            <person name="Peters L."/>
            <person name="Mikhailova N."/>
            <person name="Teshima H."/>
            <person name="Tapia R."/>
            <person name="Kyrpides N."/>
            <person name="Ivanova N."/>
            <person name="Pagani I."/>
            <person name="Cheng J.F."/>
            <person name="Goodwin L."/>
            <person name="Han C."/>
            <person name="Hauser L."/>
            <person name="Land M.L."/>
            <person name="Lapidus A."/>
            <person name="Lucas S."/>
            <person name="Pitluck S."/>
            <person name="Woyke T."/>
            <person name="Stein L."/>
            <person name="Murrell J.C."/>
        </authorList>
    </citation>
    <scope>NUCLEOTIDE SEQUENCE [LARGE SCALE GENOMIC DNA]</scope>
    <source>
        <strain evidence="1 2">MC09</strain>
    </source>
</reference>
<name>G0A0Z0_METMM</name>
<keyword evidence="2" id="KW-1185">Reference proteome</keyword>
<evidence type="ECO:0008006" key="3">
    <source>
        <dbReference type="Google" id="ProtNLM"/>
    </source>
</evidence>
<reference key="2">
    <citation type="submission" date="2011-05" db="EMBL/GenBank/DDBJ databases">
        <title>Complete genome sequence of the aerobic marine methanotroph Methylomonas methanica MC09.</title>
        <authorList>
            <person name="Boden R."/>
            <person name="Cunliffe M."/>
            <person name="Scanlan J."/>
            <person name="Moussard H."/>
            <person name="Kits K.D."/>
            <person name="Klotz M."/>
            <person name="Jetten M."/>
            <person name="Vuilleumier S."/>
            <person name="Han J."/>
            <person name="Peters L."/>
            <person name="Mikhailova N."/>
            <person name="Teshima H."/>
            <person name="Tapia R."/>
            <person name="Kyrpides N."/>
            <person name="Ivanova N."/>
            <person name="Pagani I."/>
            <person name="Cheng J.-F."/>
            <person name="Goodwin L."/>
            <person name="Han C."/>
            <person name="Hauser L."/>
            <person name="Land M."/>
            <person name="Lapidus A."/>
            <person name="Lucas S."/>
            <person name="Pitluck S."/>
            <person name="Woyke T."/>
            <person name="Stein L.Y."/>
            <person name="Murrell C."/>
        </authorList>
    </citation>
    <scope>NUCLEOTIDE SEQUENCE</scope>
    <source>
        <strain>MC09</strain>
    </source>
</reference>
<gene>
    <name evidence="1" type="ordered locus">Metme_2866</name>
</gene>
<dbReference type="EMBL" id="CP002738">
    <property type="protein sequence ID" value="AEG01246.1"/>
    <property type="molecule type" value="Genomic_DNA"/>
</dbReference>
<organism evidence="1 2">
    <name type="scientific">Methylomonas methanica (strain DSM 25384 / MC09)</name>
    <dbReference type="NCBI Taxonomy" id="857087"/>
    <lineage>
        <taxon>Bacteria</taxon>
        <taxon>Pseudomonadati</taxon>
        <taxon>Pseudomonadota</taxon>
        <taxon>Gammaproteobacteria</taxon>
        <taxon>Methylococcales</taxon>
        <taxon>Methylococcaceae</taxon>
        <taxon>Methylomonas</taxon>
    </lineage>
</organism>
<proteinExistence type="predicted"/>
<dbReference type="Proteomes" id="UP000008888">
    <property type="component" value="Chromosome"/>
</dbReference>
<accession>G0A0Z0</accession>
<protein>
    <recommendedName>
        <fullName evidence="3">Antitoxin</fullName>
    </recommendedName>
</protein>
<dbReference type="RefSeq" id="WP_013819479.1">
    <property type="nucleotide sequence ID" value="NC_015572.1"/>
</dbReference>
<dbReference type="HOGENOM" id="CLU_173872_0_0_6"/>
<dbReference type="KEGG" id="mmt:Metme_2866"/>